<dbReference type="Proteomes" id="UP000262699">
    <property type="component" value="Unassembled WGS sequence"/>
</dbReference>
<feature type="chain" id="PRO_5017766637" evidence="1">
    <location>
        <begin position="22"/>
        <end position="229"/>
    </location>
</feature>
<dbReference type="AlphaFoldDB" id="A0A3D0W927"/>
<evidence type="ECO:0000256" key="1">
    <source>
        <dbReference type="SAM" id="SignalP"/>
    </source>
</evidence>
<gene>
    <name evidence="2" type="ORF">DEP91_03665</name>
</gene>
<protein>
    <submittedName>
        <fullName evidence="2">DUF2490 domain-containing protein</fullName>
    </submittedName>
</protein>
<reference evidence="2 3" key="1">
    <citation type="journal article" date="2018" name="Nat. Biotechnol.">
        <title>A standardized bacterial taxonomy based on genome phylogeny substantially revises the tree of life.</title>
        <authorList>
            <person name="Parks D.H."/>
            <person name="Chuvochina M."/>
            <person name="Waite D.W."/>
            <person name="Rinke C."/>
            <person name="Skarshewski A."/>
            <person name="Chaumeil P.A."/>
            <person name="Hugenholtz P."/>
        </authorList>
    </citation>
    <scope>NUCLEOTIDE SEQUENCE [LARGE SCALE GENOMIC DNA]</scope>
    <source>
        <strain evidence="2">UBA9015</strain>
    </source>
</reference>
<evidence type="ECO:0000313" key="3">
    <source>
        <dbReference type="Proteomes" id="UP000262699"/>
    </source>
</evidence>
<organism evidence="2 3">
    <name type="scientific">Sphingomonas bacterium</name>
    <dbReference type="NCBI Taxonomy" id="1895847"/>
    <lineage>
        <taxon>Bacteria</taxon>
        <taxon>Pseudomonadati</taxon>
        <taxon>Pseudomonadota</taxon>
        <taxon>Alphaproteobacteria</taxon>
        <taxon>Sphingomonadales</taxon>
        <taxon>Sphingomonadaceae</taxon>
        <taxon>Sphingomonas</taxon>
    </lineage>
</organism>
<dbReference type="Pfam" id="PF10677">
    <property type="entry name" value="DUF2490"/>
    <property type="match status" value="1"/>
</dbReference>
<feature type="signal peptide" evidence="1">
    <location>
        <begin position="1"/>
        <end position="21"/>
    </location>
</feature>
<sequence>MRLFPILAAAIALAAPVPALAQQQDEQLWEQLNVVLPVAKGVRVTAEQIARTSDRQEGIYTTEYGVLVGVQIAKGVELGVGYRHVGFFNANTAADEERIRQQIVIARGRFAGRLRLDERFNPGGDEIGFRLRPLAAYNLPLERSRVSLFGSHESFILPNSTVWGQRAGYERMRNIVGFNVPIGKALSADIGYLNQYRLARGGARAQMDHALSLQLTVNLDKLGVAMLHD</sequence>
<keyword evidence="1" id="KW-0732">Signal</keyword>
<dbReference type="EMBL" id="DOYJ01000107">
    <property type="protein sequence ID" value="HCB75257.1"/>
    <property type="molecule type" value="Genomic_DNA"/>
</dbReference>
<accession>A0A3D0W927</accession>
<name>A0A3D0W927_9SPHN</name>
<dbReference type="InterPro" id="IPR019619">
    <property type="entry name" value="DUF2490"/>
</dbReference>
<evidence type="ECO:0000313" key="2">
    <source>
        <dbReference type="EMBL" id="HCB75257.1"/>
    </source>
</evidence>
<proteinExistence type="predicted"/>
<comment type="caution">
    <text evidence="2">The sequence shown here is derived from an EMBL/GenBank/DDBJ whole genome shotgun (WGS) entry which is preliminary data.</text>
</comment>